<evidence type="ECO:0000313" key="2">
    <source>
        <dbReference type="Proteomes" id="UP000054217"/>
    </source>
</evidence>
<dbReference type="EMBL" id="KN831978">
    <property type="protein sequence ID" value="KIO02967.1"/>
    <property type="molecule type" value="Genomic_DNA"/>
</dbReference>
<accession>A0A0C3K026</accession>
<evidence type="ECO:0000313" key="1">
    <source>
        <dbReference type="EMBL" id="KIO02967.1"/>
    </source>
</evidence>
<keyword evidence="2" id="KW-1185">Reference proteome</keyword>
<organism evidence="1 2">
    <name type="scientific">Pisolithus tinctorius Marx 270</name>
    <dbReference type="NCBI Taxonomy" id="870435"/>
    <lineage>
        <taxon>Eukaryota</taxon>
        <taxon>Fungi</taxon>
        <taxon>Dikarya</taxon>
        <taxon>Basidiomycota</taxon>
        <taxon>Agaricomycotina</taxon>
        <taxon>Agaricomycetes</taxon>
        <taxon>Agaricomycetidae</taxon>
        <taxon>Boletales</taxon>
        <taxon>Sclerodermatineae</taxon>
        <taxon>Pisolithaceae</taxon>
        <taxon>Pisolithus</taxon>
    </lineage>
</organism>
<gene>
    <name evidence="1" type="ORF">M404DRAFT_1001583</name>
</gene>
<reference evidence="1 2" key="1">
    <citation type="submission" date="2014-04" db="EMBL/GenBank/DDBJ databases">
        <authorList>
            <consortium name="DOE Joint Genome Institute"/>
            <person name="Kuo A."/>
            <person name="Kohler A."/>
            <person name="Costa M.D."/>
            <person name="Nagy L.G."/>
            <person name="Floudas D."/>
            <person name="Copeland A."/>
            <person name="Barry K.W."/>
            <person name="Cichocki N."/>
            <person name="Veneault-Fourrey C."/>
            <person name="LaButti K."/>
            <person name="Lindquist E.A."/>
            <person name="Lipzen A."/>
            <person name="Lundell T."/>
            <person name="Morin E."/>
            <person name="Murat C."/>
            <person name="Sun H."/>
            <person name="Tunlid A."/>
            <person name="Henrissat B."/>
            <person name="Grigoriev I.V."/>
            <person name="Hibbett D.S."/>
            <person name="Martin F."/>
            <person name="Nordberg H.P."/>
            <person name="Cantor M.N."/>
            <person name="Hua S.X."/>
        </authorList>
    </citation>
    <scope>NUCLEOTIDE SEQUENCE [LARGE SCALE GENOMIC DNA]</scope>
    <source>
        <strain evidence="1 2">Marx 270</strain>
    </source>
</reference>
<dbReference type="InParanoid" id="A0A0C3K026"/>
<reference evidence="2" key="2">
    <citation type="submission" date="2015-01" db="EMBL/GenBank/DDBJ databases">
        <title>Evolutionary Origins and Diversification of the Mycorrhizal Mutualists.</title>
        <authorList>
            <consortium name="DOE Joint Genome Institute"/>
            <consortium name="Mycorrhizal Genomics Consortium"/>
            <person name="Kohler A."/>
            <person name="Kuo A."/>
            <person name="Nagy L.G."/>
            <person name="Floudas D."/>
            <person name="Copeland A."/>
            <person name="Barry K.W."/>
            <person name="Cichocki N."/>
            <person name="Veneault-Fourrey C."/>
            <person name="LaButti K."/>
            <person name="Lindquist E.A."/>
            <person name="Lipzen A."/>
            <person name="Lundell T."/>
            <person name="Morin E."/>
            <person name="Murat C."/>
            <person name="Riley R."/>
            <person name="Ohm R."/>
            <person name="Sun H."/>
            <person name="Tunlid A."/>
            <person name="Henrissat B."/>
            <person name="Grigoriev I.V."/>
            <person name="Hibbett D.S."/>
            <person name="Martin F."/>
        </authorList>
    </citation>
    <scope>NUCLEOTIDE SEQUENCE [LARGE SCALE GENOMIC DNA]</scope>
    <source>
        <strain evidence="2">Marx 270</strain>
    </source>
</reference>
<name>A0A0C3K026_PISTI</name>
<sequence>MGHHRVASIIHLRGPKVANSFPDRRLYRWPGGFLRTCDLEMFMRAKSDSRIDPVRELRCGGFMSHVEFSRMSSTQCGMLPYPVSQEQ</sequence>
<dbReference type="AlphaFoldDB" id="A0A0C3K026"/>
<dbReference type="Proteomes" id="UP000054217">
    <property type="component" value="Unassembled WGS sequence"/>
</dbReference>
<dbReference type="HOGENOM" id="CLU_2484233_0_0_1"/>
<protein>
    <submittedName>
        <fullName evidence="1">Uncharacterized protein</fullName>
    </submittedName>
</protein>
<proteinExistence type="predicted"/>